<proteinExistence type="predicted"/>
<dbReference type="RefSeq" id="WP_220203397.1">
    <property type="nucleotide sequence ID" value="NZ_BNJK01000001.1"/>
</dbReference>
<protein>
    <submittedName>
        <fullName evidence="1">Uncharacterized protein</fullName>
    </submittedName>
</protein>
<dbReference type="EMBL" id="BNJK01000001">
    <property type="protein sequence ID" value="GHO92573.1"/>
    <property type="molecule type" value="Genomic_DNA"/>
</dbReference>
<organism evidence="1 2">
    <name type="scientific">Reticulibacter mediterranei</name>
    <dbReference type="NCBI Taxonomy" id="2778369"/>
    <lineage>
        <taxon>Bacteria</taxon>
        <taxon>Bacillati</taxon>
        <taxon>Chloroflexota</taxon>
        <taxon>Ktedonobacteria</taxon>
        <taxon>Ktedonobacterales</taxon>
        <taxon>Reticulibacteraceae</taxon>
        <taxon>Reticulibacter</taxon>
    </lineage>
</organism>
<accession>A0A8J3N1G3</accession>
<comment type="caution">
    <text evidence="1">The sequence shown here is derived from an EMBL/GenBank/DDBJ whole genome shotgun (WGS) entry which is preliminary data.</text>
</comment>
<evidence type="ECO:0000313" key="1">
    <source>
        <dbReference type="EMBL" id="GHO92573.1"/>
    </source>
</evidence>
<evidence type="ECO:0000313" key="2">
    <source>
        <dbReference type="Proteomes" id="UP000597444"/>
    </source>
</evidence>
<keyword evidence="2" id="KW-1185">Reference proteome</keyword>
<sequence>MLDIHEVEDFKRNPPGRVRERAPKWRIYDRRIKLLNTQIVVPIREGQEGLLEQRIQEIYIAQEHRLSGTMGRYILRNIHSPELVTISLLWKDNEMPDEVTRQRELEAFKANFADVLDWERAVFTHNEGVLYT</sequence>
<dbReference type="AlphaFoldDB" id="A0A8J3N1G3"/>
<gene>
    <name evidence="1" type="ORF">KSF_026210</name>
</gene>
<name>A0A8J3N1G3_9CHLR</name>
<reference evidence="1" key="1">
    <citation type="submission" date="2020-10" db="EMBL/GenBank/DDBJ databases">
        <title>Taxonomic study of unclassified bacteria belonging to the class Ktedonobacteria.</title>
        <authorList>
            <person name="Yabe S."/>
            <person name="Wang C.M."/>
            <person name="Zheng Y."/>
            <person name="Sakai Y."/>
            <person name="Cavaletti L."/>
            <person name="Monciardini P."/>
            <person name="Donadio S."/>
        </authorList>
    </citation>
    <scope>NUCLEOTIDE SEQUENCE</scope>
    <source>
        <strain evidence="1">ID150040</strain>
    </source>
</reference>
<dbReference type="Proteomes" id="UP000597444">
    <property type="component" value="Unassembled WGS sequence"/>
</dbReference>